<dbReference type="OrthoDB" id="270167at2759"/>
<evidence type="ECO:0000259" key="2">
    <source>
        <dbReference type="Pfam" id="PF17111"/>
    </source>
</evidence>
<dbReference type="EMBL" id="JAGPXF010000003">
    <property type="protein sequence ID" value="KAH7251107.1"/>
    <property type="molecule type" value="Genomic_DNA"/>
</dbReference>
<keyword evidence="4" id="KW-1185">Reference proteome</keyword>
<proteinExistence type="predicted"/>
<comment type="caution">
    <text evidence="3">The sequence shown here is derived from an EMBL/GenBank/DDBJ whole genome shotgun (WGS) entry which is preliminary data.</text>
</comment>
<sequence>MDPASLAFGIVSLAMQLVQTTGAIKNLISSYKSATKELESLVDKLGDVEVICHSLEVVLSKDTDPGPRPWETSLLKRLHRTIRECYEKVSTVYNVIRKIDARTEKGRNPFRHTGFLFLQHRDEIVTCTNGLDAILSSLQICMTANIFALSMRPPRPIPSTVMISAPAPPSMSTLLTSTETNLTPPRWKSEIMEQWVIRCMDLVSLKKTTQSRTATTLNCGTASTTQNDSTYTLGSSLLNIYVKLSVRRGSLAPPCVSLQIPRVIPIYQKRTDLGKEVGTAFRNDDLKSVQRLFNKGLLTAATVVAWYDYDPENEMSLFGLAAIKRSQNILTFLITHMCESERRNHLPVDGFTFTGVRTPDELRSAITYINMRKRNMTPSELSTLLVGINKYSHVEACIKACQRHFLDDWGTFVNSVFNDLISIFSRAYFHEDDPLVDWASLVADAMARGLDVYSNFNENRTLSTLNRIMCHQQSSEEALESVHRWVDMLDLAGVDTERYLQVETQRCLDTWEPEIANTFLNTQDRDSNIRRILTIQYSRGRRIPYWNLEIDDQCPLRDLLTEFSWTLRPITRASLLSTQEIIKKYEAWKNGQILGLSDPSMKSWPVIMSPPRDPPYRGIGGEDGREAIELMKQTCDLIESRFNRKLTRKTRKAGRQERSYKSCKVPGSWVH</sequence>
<protein>
    <recommendedName>
        <fullName evidence="2">Azaphilone pigments biosynthesis cluster protein L N-terminal domain-containing protein</fullName>
    </recommendedName>
</protein>
<evidence type="ECO:0000256" key="1">
    <source>
        <dbReference type="SAM" id="MobiDB-lite"/>
    </source>
</evidence>
<evidence type="ECO:0000313" key="3">
    <source>
        <dbReference type="EMBL" id="KAH7251107.1"/>
    </source>
</evidence>
<organism evidence="3 4">
    <name type="scientific">Fusarium tricinctum</name>
    <dbReference type="NCBI Taxonomy" id="61284"/>
    <lineage>
        <taxon>Eukaryota</taxon>
        <taxon>Fungi</taxon>
        <taxon>Dikarya</taxon>
        <taxon>Ascomycota</taxon>
        <taxon>Pezizomycotina</taxon>
        <taxon>Sordariomycetes</taxon>
        <taxon>Hypocreomycetidae</taxon>
        <taxon>Hypocreales</taxon>
        <taxon>Nectriaceae</taxon>
        <taxon>Fusarium</taxon>
        <taxon>Fusarium tricinctum species complex</taxon>
    </lineage>
</organism>
<dbReference type="InterPro" id="IPR031348">
    <property type="entry name" value="PigL_N"/>
</dbReference>
<feature type="domain" description="Azaphilone pigments biosynthesis cluster protein L N-terminal" evidence="2">
    <location>
        <begin position="1"/>
        <end position="142"/>
    </location>
</feature>
<evidence type="ECO:0000313" key="4">
    <source>
        <dbReference type="Proteomes" id="UP000813427"/>
    </source>
</evidence>
<feature type="region of interest" description="Disordered" evidence="1">
    <location>
        <begin position="648"/>
        <end position="671"/>
    </location>
</feature>
<name>A0A8K0RW79_9HYPO</name>
<dbReference type="Proteomes" id="UP000813427">
    <property type="component" value="Unassembled WGS sequence"/>
</dbReference>
<dbReference type="Pfam" id="PF17111">
    <property type="entry name" value="PigL_N"/>
    <property type="match status" value="1"/>
</dbReference>
<dbReference type="AlphaFoldDB" id="A0A8K0RW79"/>
<gene>
    <name evidence="3" type="ORF">BKA59DRAFT_524097</name>
</gene>
<reference evidence="3" key="1">
    <citation type="journal article" date="2021" name="Nat. Commun.">
        <title>Genetic determinants of endophytism in the Arabidopsis root mycobiome.</title>
        <authorList>
            <person name="Mesny F."/>
            <person name="Miyauchi S."/>
            <person name="Thiergart T."/>
            <person name="Pickel B."/>
            <person name="Atanasova L."/>
            <person name="Karlsson M."/>
            <person name="Huettel B."/>
            <person name="Barry K.W."/>
            <person name="Haridas S."/>
            <person name="Chen C."/>
            <person name="Bauer D."/>
            <person name="Andreopoulos W."/>
            <person name="Pangilinan J."/>
            <person name="LaButti K."/>
            <person name="Riley R."/>
            <person name="Lipzen A."/>
            <person name="Clum A."/>
            <person name="Drula E."/>
            <person name="Henrissat B."/>
            <person name="Kohler A."/>
            <person name="Grigoriev I.V."/>
            <person name="Martin F.M."/>
            <person name="Hacquard S."/>
        </authorList>
    </citation>
    <scope>NUCLEOTIDE SEQUENCE</scope>
    <source>
        <strain evidence="3">MPI-SDFR-AT-0068</strain>
    </source>
</reference>
<accession>A0A8K0RW79</accession>